<keyword evidence="3" id="KW-1185">Reference proteome</keyword>
<accession>A0ABR1KUH0</accession>
<evidence type="ECO:0000256" key="1">
    <source>
        <dbReference type="SAM" id="MobiDB-lite"/>
    </source>
</evidence>
<dbReference type="Proteomes" id="UP001363622">
    <property type="component" value="Unassembled WGS sequence"/>
</dbReference>
<proteinExistence type="predicted"/>
<name>A0ABR1KUH0_9PEZI</name>
<feature type="compositionally biased region" description="Basic residues" evidence="1">
    <location>
        <begin position="144"/>
        <end position="161"/>
    </location>
</feature>
<protein>
    <submittedName>
        <fullName evidence="2">Uncharacterized protein</fullName>
    </submittedName>
</protein>
<feature type="region of interest" description="Disordered" evidence="1">
    <location>
        <begin position="82"/>
        <end position="193"/>
    </location>
</feature>
<gene>
    <name evidence="2" type="ORF">IWZ03DRAFT_102152</name>
</gene>
<sequence length="209" mass="22903">MSAQPAGQPASLPLHSCYFRLLQYMQMTCLNPSLPHPSEPIKHSSYVLFHPLPRAIPGSPRQMTSCSSDRQPPHILNLLAQPASQPARRLSVPPTTQSKTNGAIPHAPVRVPDPAGLNDLIRRSRKPSTLRTDQPALSSGEKGGKKKERKRKEKRKEKKKKRDETDVVQGESGGRGGVCDSRRGGRPRPGPIFVADITALDHLPAELTD</sequence>
<reference evidence="2 3" key="1">
    <citation type="submission" date="2024-04" db="EMBL/GenBank/DDBJ databases">
        <title>Phyllosticta paracitricarpa is synonymous to the EU quarantine fungus P. citricarpa based on phylogenomic analyses.</title>
        <authorList>
            <consortium name="Lawrence Berkeley National Laboratory"/>
            <person name="Van Ingen-Buijs V.A."/>
            <person name="Van Westerhoven A.C."/>
            <person name="Haridas S."/>
            <person name="Skiadas P."/>
            <person name="Martin F."/>
            <person name="Groenewald J.Z."/>
            <person name="Crous P.W."/>
            <person name="Seidl M.F."/>
        </authorList>
    </citation>
    <scope>NUCLEOTIDE SEQUENCE [LARGE SCALE GENOMIC DNA]</scope>
    <source>
        <strain evidence="2 3">CBS 123371</strain>
    </source>
</reference>
<evidence type="ECO:0000313" key="3">
    <source>
        <dbReference type="Proteomes" id="UP001363622"/>
    </source>
</evidence>
<dbReference type="EMBL" id="JBBPHU010000002">
    <property type="protein sequence ID" value="KAK7521820.1"/>
    <property type="molecule type" value="Genomic_DNA"/>
</dbReference>
<comment type="caution">
    <text evidence="2">The sequence shown here is derived from an EMBL/GenBank/DDBJ whole genome shotgun (WGS) entry which is preliminary data.</text>
</comment>
<evidence type="ECO:0000313" key="2">
    <source>
        <dbReference type="EMBL" id="KAK7521820.1"/>
    </source>
</evidence>
<organism evidence="2 3">
    <name type="scientific">Phyllosticta citriasiana</name>
    <dbReference type="NCBI Taxonomy" id="595635"/>
    <lineage>
        <taxon>Eukaryota</taxon>
        <taxon>Fungi</taxon>
        <taxon>Dikarya</taxon>
        <taxon>Ascomycota</taxon>
        <taxon>Pezizomycotina</taxon>
        <taxon>Dothideomycetes</taxon>
        <taxon>Dothideomycetes incertae sedis</taxon>
        <taxon>Botryosphaeriales</taxon>
        <taxon>Phyllostictaceae</taxon>
        <taxon>Phyllosticta</taxon>
    </lineage>
</organism>